<name>A0A7Y6IJ72_9ACTN</name>
<dbReference type="GO" id="GO:0000287">
    <property type="term" value="F:magnesium ion binding"/>
    <property type="evidence" value="ECO:0007669"/>
    <property type="project" value="UniProtKB-ARBA"/>
</dbReference>
<evidence type="ECO:0000259" key="1">
    <source>
        <dbReference type="Pfam" id="PF00456"/>
    </source>
</evidence>
<gene>
    <name evidence="2" type="ORF">HT134_00925</name>
</gene>
<feature type="domain" description="Transketolase N-terminal" evidence="1">
    <location>
        <begin position="17"/>
        <end position="265"/>
    </location>
</feature>
<sequence>MVEGAQEERVVLASPKEIRRQIVKTIARAKAWHLGPNLSMVEILHTLYERVMRVDPARPDWPGRDRLISKGSAAAVLYAVLASRGFFPAETLKRYNEPGSRIVPLVEMFTLPGVEASTASLGRGLSIGIGMALAGKRDGMPYRVYVVVGDGECQEGQIWEAAMLAPSLDLDNLTLIVDCNKLQGSNRVEDLIRMANLSERFTDFGWHAVDVDGHDCDALEAALKKPADGPKCLIAHTVKGKGVSIMENDVAWHYRSMTQAEVIQALRELR</sequence>
<dbReference type="SUPFAM" id="SSF52518">
    <property type="entry name" value="Thiamin diphosphate-binding fold (THDP-binding)"/>
    <property type="match status" value="1"/>
</dbReference>
<comment type="caution">
    <text evidence="2">The sequence shown here is derived from an EMBL/GenBank/DDBJ whole genome shotgun (WGS) entry which is preliminary data.</text>
</comment>
<accession>A0A7Y6IJ72</accession>
<dbReference type="AlphaFoldDB" id="A0A7Y6IJ72"/>
<dbReference type="CDD" id="cd02012">
    <property type="entry name" value="TPP_TK"/>
    <property type="match status" value="1"/>
</dbReference>
<protein>
    <submittedName>
        <fullName evidence="2">Transketolase</fullName>
    </submittedName>
</protein>
<dbReference type="Pfam" id="PF00456">
    <property type="entry name" value="Transketolase_N"/>
    <property type="match status" value="1"/>
</dbReference>
<dbReference type="InterPro" id="IPR029061">
    <property type="entry name" value="THDP-binding"/>
</dbReference>
<dbReference type="Proteomes" id="UP000546126">
    <property type="component" value="Unassembled WGS sequence"/>
</dbReference>
<dbReference type="InterPro" id="IPR005474">
    <property type="entry name" value="Transketolase_N"/>
</dbReference>
<evidence type="ECO:0000313" key="2">
    <source>
        <dbReference type="EMBL" id="NUW38693.1"/>
    </source>
</evidence>
<dbReference type="PANTHER" id="PTHR47514:SF2">
    <property type="entry name" value="TRANSKETOLASE"/>
    <property type="match status" value="1"/>
</dbReference>
<organism evidence="2 3">
    <name type="scientific">Nonomuraea rhodomycinica</name>
    <dbReference type="NCBI Taxonomy" id="1712872"/>
    <lineage>
        <taxon>Bacteria</taxon>
        <taxon>Bacillati</taxon>
        <taxon>Actinomycetota</taxon>
        <taxon>Actinomycetes</taxon>
        <taxon>Streptosporangiales</taxon>
        <taxon>Streptosporangiaceae</taxon>
        <taxon>Nonomuraea</taxon>
    </lineage>
</organism>
<dbReference type="PANTHER" id="PTHR47514">
    <property type="entry name" value="TRANSKETOLASE N-TERMINAL SECTION-RELATED"/>
    <property type="match status" value="1"/>
</dbReference>
<keyword evidence="3" id="KW-1185">Reference proteome</keyword>
<dbReference type="EMBL" id="JABWGO010000001">
    <property type="protein sequence ID" value="NUW38693.1"/>
    <property type="molecule type" value="Genomic_DNA"/>
</dbReference>
<dbReference type="Gene3D" id="3.40.50.970">
    <property type="match status" value="1"/>
</dbReference>
<proteinExistence type="predicted"/>
<reference evidence="2 3" key="1">
    <citation type="submission" date="2020-06" db="EMBL/GenBank/DDBJ databases">
        <authorList>
            <person name="Chanama M."/>
        </authorList>
    </citation>
    <scope>NUCLEOTIDE SEQUENCE [LARGE SCALE GENOMIC DNA]</scope>
    <source>
        <strain evidence="2 3">TBRC6557</strain>
    </source>
</reference>
<evidence type="ECO:0000313" key="3">
    <source>
        <dbReference type="Proteomes" id="UP000546126"/>
    </source>
</evidence>